<comment type="caution">
    <text evidence="1">The sequence shown here is derived from an EMBL/GenBank/DDBJ whole genome shotgun (WGS) entry which is preliminary data.</text>
</comment>
<dbReference type="OrthoDB" id="3344688at2759"/>
<dbReference type="AlphaFoldDB" id="A0A9Q3QB73"/>
<sequence>MEDLGPIKHILGIKACKDTNVLSLSQNTLIEKILGEYGMAASKLVTTELDAVTYFLPASDEEHRLFLSLGVNYCCAVSLLNYLAILTRPDLAFSVSLLLQHLEKPGMVHWNVFKRILSYLLGTRMLGLTIAKAQLNIRVYADASYANCPVSRRSHAGLMIFLDNTLIHWKSQRQPSVSSSSTKAEYKAWYDGAQQFLWFCKLFNDVSFGNSTFHLILLVDNQPSIALAKNPLSSVRIMNMDIKFNWIGKQLLKGLFEISYVPTAVSQGLFEVKRAWHSVNWDSLMEGSKIR</sequence>
<proteinExistence type="predicted"/>
<dbReference type="PANTHER" id="PTHR11439">
    <property type="entry name" value="GAG-POL-RELATED RETROTRANSPOSON"/>
    <property type="match status" value="1"/>
</dbReference>
<evidence type="ECO:0000313" key="2">
    <source>
        <dbReference type="Proteomes" id="UP000765509"/>
    </source>
</evidence>
<dbReference type="CDD" id="cd09272">
    <property type="entry name" value="RNase_HI_RT_Ty1"/>
    <property type="match status" value="1"/>
</dbReference>
<dbReference type="Proteomes" id="UP000765509">
    <property type="component" value="Unassembled WGS sequence"/>
</dbReference>
<protein>
    <recommendedName>
        <fullName evidence="3">Reverse transcriptase Ty1/copia-type domain-containing protein</fullName>
    </recommendedName>
</protein>
<reference evidence="1" key="1">
    <citation type="submission" date="2021-03" db="EMBL/GenBank/DDBJ databases">
        <title>Draft genome sequence of rust myrtle Austropuccinia psidii MF-1, a brazilian biotype.</title>
        <authorList>
            <person name="Quecine M.C."/>
            <person name="Pachon D.M.R."/>
            <person name="Bonatelli M.L."/>
            <person name="Correr F.H."/>
            <person name="Franceschini L.M."/>
            <person name="Leite T.F."/>
            <person name="Margarido G.R.A."/>
            <person name="Almeida C.A."/>
            <person name="Ferrarezi J.A."/>
            <person name="Labate C.A."/>
        </authorList>
    </citation>
    <scope>NUCLEOTIDE SEQUENCE</scope>
    <source>
        <strain evidence="1">MF-1</strain>
    </source>
</reference>
<dbReference type="EMBL" id="AVOT02147131">
    <property type="protein sequence ID" value="MBW0592218.1"/>
    <property type="molecule type" value="Genomic_DNA"/>
</dbReference>
<keyword evidence="2" id="KW-1185">Reference proteome</keyword>
<accession>A0A9Q3QB73</accession>
<dbReference type="PANTHER" id="PTHR11439:SF467">
    <property type="entry name" value="INTEGRASE CATALYTIC DOMAIN-CONTAINING PROTEIN"/>
    <property type="match status" value="1"/>
</dbReference>
<gene>
    <name evidence="1" type="ORF">O181_131933</name>
</gene>
<evidence type="ECO:0000313" key="1">
    <source>
        <dbReference type="EMBL" id="MBW0592218.1"/>
    </source>
</evidence>
<name>A0A9Q3QB73_9BASI</name>
<evidence type="ECO:0008006" key="3">
    <source>
        <dbReference type="Google" id="ProtNLM"/>
    </source>
</evidence>
<organism evidence="1 2">
    <name type="scientific">Austropuccinia psidii MF-1</name>
    <dbReference type="NCBI Taxonomy" id="1389203"/>
    <lineage>
        <taxon>Eukaryota</taxon>
        <taxon>Fungi</taxon>
        <taxon>Dikarya</taxon>
        <taxon>Basidiomycota</taxon>
        <taxon>Pucciniomycotina</taxon>
        <taxon>Pucciniomycetes</taxon>
        <taxon>Pucciniales</taxon>
        <taxon>Sphaerophragmiaceae</taxon>
        <taxon>Austropuccinia</taxon>
    </lineage>
</organism>